<dbReference type="Pfam" id="PF00196">
    <property type="entry name" value="GerE"/>
    <property type="match status" value="1"/>
</dbReference>
<reference evidence="5 6" key="1">
    <citation type="submission" date="2019-12" db="EMBL/GenBank/DDBJ databases">
        <title>Genomic-based taxomic classification of the family Erythrobacteraceae.</title>
        <authorList>
            <person name="Xu L."/>
        </authorList>
    </citation>
    <scope>NUCLEOTIDE SEQUENCE [LARGE SCALE GENOMIC DNA]</scope>
    <source>
        <strain evidence="5 6">LMG 29519</strain>
    </source>
</reference>
<dbReference type="Gene3D" id="1.10.10.10">
    <property type="entry name" value="Winged helix-like DNA-binding domain superfamily/Winged helix DNA-binding domain"/>
    <property type="match status" value="1"/>
</dbReference>
<comment type="caution">
    <text evidence="5">The sequence shown here is derived from an EMBL/GenBank/DDBJ whole genome shotgun (WGS) entry which is preliminary data.</text>
</comment>
<dbReference type="SUPFAM" id="SSF46894">
    <property type="entry name" value="C-terminal effector domain of the bipartite response regulators"/>
    <property type="match status" value="1"/>
</dbReference>
<evidence type="ECO:0000313" key="6">
    <source>
        <dbReference type="Proteomes" id="UP000429229"/>
    </source>
</evidence>
<dbReference type="Proteomes" id="UP000429229">
    <property type="component" value="Unassembled WGS sequence"/>
</dbReference>
<dbReference type="InterPro" id="IPR005143">
    <property type="entry name" value="TF_LuxR_autoind-bd_dom"/>
</dbReference>
<dbReference type="InterPro" id="IPR000792">
    <property type="entry name" value="Tscrpt_reg_LuxR_C"/>
</dbReference>
<evidence type="ECO:0000313" key="5">
    <source>
        <dbReference type="EMBL" id="MXP08859.1"/>
    </source>
</evidence>
<dbReference type="InterPro" id="IPR016032">
    <property type="entry name" value="Sig_transdc_resp-reg_C-effctor"/>
</dbReference>
<name>A0A6I4TYH8_9SPHN</name>
<dbReference type="PROSITE" id="PS00622">
    <property type="entry name" value="HTH_LUXR_1"/>
    <property type="match status" value="1"/>
</dbReference>
<feature type="domain" description="HTH luxR-type" evidence="4">
    <location>
        <begin position="151"/>
        <end position="216"/>
    </location>
</feature>
<dbReference type="SUPFAM" id="SSF75516">
    <property type="entry name" value="Pheromone-binding domain of LuxR-like quorum-sensing transcription factors"/>
    <property type="match status" value="1"/>
</dbReference>
<organism evidence="5 6">
    <name type="scientific">Alteriqipengyuania halimionae</name>
    <dbReference type="NCBI Taxonomy" id="1926630"/>
    <lineage>
        <taxon>Bacteria</taxon>
        <taxon>Pseudomonadati</taxon>
        <taxon>Pseudomonadota</taxon>
        <taxon>Alphaproteobacteria</taxon>
        <taxon>Sphingomonadales</taxon>
        <taxon>Erythrobacteraceae</taxon>
        <taxon>Alteriqipengyuania</taxon>
    </lineage>
</organism>
<dbReference type="PANTHER" id="PTHR44688:SF16">
    <property type="entry name" value="DNA-BINDING TRANSCRIPTIONAL ACTIVATOR DEVR_DOSR"/>
    <property type="match status" value="1"/>
</dbReference>
<dbReference type="PRINTS" id="PR00038">
    <property type="entry name" value="HTHLUXR"/>
</dbReference>
<evidence type="ECO:0000256" key="2">
    <source>
        <dbReference type="ARBA" id="ARBA00023125"/>
    </source>
</evidence>
<accession>A0A6I4TYH8</accession>
<gene>
    <name evidence="5" type="ORF">GRI68_01530</name>
</gene>
<evidence type="ECO:0000256" key="1">
    <source>
        <dbReference type="ARBA" id="ARBA00023015"/>
    </source>
</evidence>
<keyword evidence="2" id="KW-0238">DNA-binding</keyword>
<sequence>MIETARSQGTWCQSYHLTPAFARHSSGVVEIYADGFPKEWLKLYGDPAFRAFDPLPDQVIAQGRTMTWLEAKDEVLAKGNVPPQTVEYFEKSHAAGLVHGVAIPLYGPNYRNAYASYGFVDEVSIDDKRVRTLIAVASATHRRIVDFLNQPVDHHIALSNREREVLFGISRGHSNNEIASLLGISPETVSTYVKRLFAKLETRDRIGATIKGLKFGLIHV</sequence>
<dbReference type="InterPro" id="IPR036388">
    <property type="entry name" value="WH-like_DNA-bd_sf"/>
</dbReference>
<keyword evidence="1" id="KW-0805">Transcription regulation</keyword>
<dbReference type="GO" id="GO:0003677">
    <property type="term" value="F:DNA binding"/>
    <property type="evidence" value="ECO:0007669"/>
    <property type="project" value="UniProtKB-KW"/>
</dbReference>
<dbReference type="PANTHER" id="PTHR44688">
    <property type="entry name" value="DNA-BINDING TRANSCRIPTIONAL ACTIVATOR DEVR_DOSR"/>
    <property type="match status" value="1"/>
</dbReference>
<evidence type="ECO:0000256" key="3">
    <source>
        <dbReference type="ARBA" id="ARBA00023163"/>
    </source>
</evidence>
<dbReference type="InterPro" id="IPR036693">
    <property type="entry name" value="TF_LuxR_autoind-bd_dom_sf"/>
</dbReference>
<dbReference type="SMART" id="SM00421">
    <property type="entry name" value="HTH_LUXR"/>
    <property type="match status" value="1"/>
</dbReference>
<dbReference type="OrthoDB" id="3170288at2"/>
<evidence type="ECO:0000259" key="4">
    <source>
        <dbReference type="PROSITE" id="PS50043"/>
    </source>
</evidence>
<proteinExistence type="predicted"/>
<keyword evidence="3" id="KW-0804">Transcription</keyword>
<protein>
    <submittedName>
        <fullName evidence="5">Winged helix-turn-helix transcriptional regulator</fullName>
    </submittedName>
</protein>
<dbReference type="Gene3D" id="3.30.450.80">
    <property type="entry name" value="Transcription factor LuxR-like, autoinducer-binding domain"/>
    <property type="match status" value="1"/>
</dbReference>
<dbReference type="GO" id="GO:0006355">
    <property type="term" value="P:regulation of DNA-templated transcription"/>
    <property type="evidence" value="ECO:0007669"/>
    <property type="project" value="InterPro"/>
</dbReference>
<keyword evidence="6" id="KW-1185">Reference proteome</keyword>
<dbReference type="Pfam" id="PF03472">
    <property type="entry name" value="Autoind_bind"/>
    <property type="match status" value="1"/>
</dbReference>
<dbReference type="PROSITE" id="PS50043">
    <property type="entry name" value="HTH_LUXR_2"/>
    <property type="match status" value="1"/>
</dbReference>
<dbReference type="AlphaFoldDB" id="A0A6I4TYH8"/>
<dbReference type="CDD" id="cd06170">
    <property type="entry name" value="LuxR_C_like"/>
    <property type="match status" value="1"/>
</dbReference>
<dbReference type="EMBL" id="WTYR01000001">
    <property type="protein sequence ID" value="MXP08859.1"/>
    <property type="molecule type" value="Genomic_DNA"/>
</dbReference>